<gene>
    <name evidence="6" type="ORF">JL107_16085</name>
</gene>
<keyword evidence="2" id="KW-0418">Kinase</keyword>
<sequence>MTEPESAGANISPDAVRRALDALPQDASRLVQELARQVDSEAALIEIMQRASAEAVRLIADVSWAGVTAHVDGVPFTAAHTDARMLVIDEGQYHEGDGPCLRAMRTGQTIWMSLDDVRQVWADLAEVADRIGVRAFRAEPLHARDTAVGALNLYSERDGGLRQPDMAVLTVLRHFLDRGFTEYSARQPGEDQAVLIREAARARVVIGRATGVLMALRGLDQDTAREELTRLAAEQDVDVVIAAQDVIDRHLPPRDRDSR</sequence>
<name>A0A938YMH7_9ACTN</name>
<dbReference type="RefSeq" id="WP_205258090.1">
    <property type="nucleotide sequence ID" value="NZ_BAAAPV010000002.1"/>
</dbReference>
<dbReference type="Proteomes" id="UP000663801">
    <property type="component" value="Unassembled WGS sequence"/>
</dbReference>
<dbReference type="GO" id="GO:0016301">
    <property type="term" value="F:kinase activity"/>
    <property type="evidence" value="ECO:0007669"/>
    <property type="project" value="UniProtKB-KW"/>
</dbReference>
<evidence type="ECO:0000256" key="3">
    <source>
        <dbReference type="ARBA" id="ARBA00023015"/>
    </source>
</evidence>
<dbReference type="Gene3D" id="3.30.450.40">
    <property type="match status" value="1"/>
</dbReference>
<keyword evidence="3" id="KW-0805">Transcription regulation</keyword>
<dbReference type="InterPro" id="IPR011006">
    <property type="entry name" value="CheY-like_superfamily"/>
</dbReference>
<dbReference type="InterPro" id="IPR003018">
    <property type="entry name" value="GAF"/>
</dbReference>
<dbReference type="PIRSF" id="PIRSF036625">
    <property type="entry name" value="GAF_ANTAR"/>
    <property type="match status" value="1"/>
</dbReference>
<evidence type="ECO:0000259" key="5">
    <source>
        <dbReference type="PROSITE" id="PS50921"/>
    </source>
</evidence>
<dbReference type="InterPro" id="IPR029016">
    <property type="entry name" value="GAF-like_dom_sf"/>
</dbReference>
<dbReference type="InterPro" id="IPR012074">
    <property type="entry name" value="GAF_ANTAR"/>
</dbReference>
<reference evidence="6" key="1">
    <citation type="submission" date="2021-01" db="EMBL/GenBank/DDBJ databases">
        <title>KCTC 19127 draft genome.</title>
        <authorList>
            <person name="An D."/>
        </authorList>
    </citation>
    <scope>NUCLEOTIDE SEQUENCE</scope>
    <source>
        <strain evidence="6">KCTC 19127</strain>
    </source>
</reference>
<keyword evidence="1" id="KW-0808">Transferase</keyword>
<dbReference type="PROSITE" id="PS50921">
    <property type="entry name" value="ANTAR"/>
    <property type="match status" value="1"/>
</dbReference>
<evidence type="ECO:0000256" key="4">
    <source>
        <dbReference type="ARBA" id="ARBA00023163"/>
    </source>
</evidence>
<evidence type="ECO:0000313" key="7">
    <source>
        <dbReference type="Proteomes" id="UP000663801"/>
    </source>
</evidence>
<organism evidence="6 7">
    <name type="scientific">Nakamurella flavida</name>
    <dbReference type="NCBI Taxonomy" id="363630"/>
    <lineage>
        <taxon>Bacteria</taxon>
        <taxon>Bacillati</taxon>
        <taxon>Actinomycetota</taxon>
        <taxon>Actinomycetes</taxon>
        <taxon>Nakamurellales</taxon>
        <taxon>Nakamurellaceae</taxon>
        <taxon>Nakamurella</taxon>
    </lineage>
</organism>
<keyword evidence="7" id="KW-1185">Reference proteome</keyword>
<protein>
    <submittedName>
        <fullName evidence="6">GAF and ANTAR domain-containing protein</fullName>
    </submittedName>
</protein>
<dbReference type="Pfam" id="PF03861">
    <property type="entry name" value="ANTAR"/>
    <property type="match status" value="1"/>
</dbReference>
<dbReference type="InterPro" id="IPR005561">
    <property type="entry name" value="ANTAR"/>
</dbReference>
<dbReference type="EMBL" id="JAERWL010000014">
    <property type="protein sequence ID" value="MBM9477969.1"/>
    <property type="molecule type" value="Genomic_DNA"/>
</dbReference>
<feature type="domain" description="ANTAR" evidence="5">
    <location>
        <begin position="186"/>
        <end position="247"/>
    </location>
</feature>
<evidence type="ECO:0000256" key="2">
    <source>
        <dbReference type="ARBA" id="ARBA00022777"/>
    </source>
</evidence>
<dbReference type="SUPFAM" id="SSF52172">
    <property type="entry name" value="CheY-like"/>
    <property type="match status" value="1"/>
</dbReference>
<evidence type="ECO:0000313" key="6">
    <source>
        <dbReference type="EMBL" id="MBM9477969.1"/>
    </source>
</evidence>
<comment type="caution">
    <text evidence="6">The sequence shown here is derived from an EMBL/GenBank/DDBJ whole genome shotgun (WGS) entry which is preliminary data.</text>
</comment>
<dbReference type="Gene3D" id="1.10.10.10">
    <property type="entry name" value="Winged helix-like DNA-binding domain superfamily/Winged helix DNA-binding domain"/>
    <property type="match status" value="1"/>
</dbReference>
<dbReference type="SMART" id="SM01012">
    <property type="entry name" value="ANTAR"/>
    <property type="match status" value="1"/>
</dbReference>
<dbReference type="SUPFAM" id="SSF55781">
    <property type="entry name" value="GAF domain-like"/>
    <property type="match status" value="1"/>
</dbReference>
<evidence type="ECO:0000256" key="1">
    <source>
        <dbReference type="ARBA" id="ARBA00022679"/>
    </source>
</evidence>
<accession>A0A938YMH7</accession>
<keyword evidence="4" id="KW-0804">Transcription</keyword>
<proteinExistence type="predicted"/>
<dbReference type="GO" id="GO:0003723">
    <property type="term" value="F:RNA binding"/>
    <property type="evidence" value="ECO:0007669"/>
    <property type="project" value="InterPro"/>
</dbReference>
<dbReference type="Pfam" id="PF13185">
    <property type="entry name" value="GAF_2"/>
    <property type="match status" value="1"/>
</dbReference>
<dbReference type="AlphaFoldDB" id="A0A938YMH7"/>
<dbReference type="InterPro" id="IPR036388">
    <property type="entry name" value="WH-like_DNA-bd_sf"/>
</dbReference>